<reference evidence="1" key="1">
    <citation type="submission" date="2018-05" db="EMBL/GenBank/DDBJ databases">
        <authorList>
            <person name="Lanie J.A."/>
            <person name="Ng W.-L."/>
            <person name="Kazmierczak K.M."/>
            <person name="Andrzejewski T.M."/>
            <person name="Davidsen T.M."/>
            <person name="Wayne K.J."/>
            <person name="Tettelin H."/>
            <person name="Glass J.I."/>
            <person name="Rusch D."/>
            <person name="Podicherti R."/>
            <person name="Tsui H.-C.T."/>
            <person name="Winkler M.E."/>
        </authorList>
    </citation>
    <scope>NUCLEOTIDE SEQUENCE</scope>
</reference>
<dbReference type="SUPFAM" id="SSF56801">
    <property type="entry name" value="Acetyl-CoA synthetase-like"/>
    <property type="match status" value="1"/>
</dbReference>
<name>A0A382ECC7_9ZZZZ</name>
<accession>A0A382ECC7</accession>
<evidence type="ECO:0008006" key="2">
    <source>
        <dbReference type="Google" id="ProtNLM"/>
    </source>
</evidence>
<sequence length="135" mass="14877">MVNLQKILDEGLTIKSSGTTGPQKTIFRSPKNLQASNEVALASQKITKKSKIYTICKIDHAAGLLAQSLPAFSIGANLTIEDFNAYKFNKEILKYTHTHLTVKHAKAISLTKDFKKLDLTGIFVAIGTDKITWDV</sequence>
<dbReference type="AlphaFoldDB" id="A0A382ECC7"/>
<dbReference type="EMBL" id="UINC01043500">
    <property type="protein sequence ID" value="SVB47621.1"/>
    <property type="molecule type" value="Genomic_DNA"/>
</dbReference>
<protein>
    <recommendedName>
        <fullName evidence="2">AMP-dependent synthetase/ligase domain-containing protein</fullName>
    </recommendedName>
</protein>
<feature type="non-terminal residue" evidence="1">
    <location>
        <position position="135"/>
    </location>
</feature>
<evidence type="ECO:0000313" key="1">
    <source>
        <dbReference type="EMBL" id="SVB47621.1"/>
    </source>
</evidence>
<dbReference type="Gene3D" id="3.40.50.980">
    <property type="match status" value="2"/>
</dbReference>
<gene>
    <name evidence="1" type="ORF">METZ01_LOCUS200475</name>
</gene>
<organism evidence="1">
    <name type="scientific">marine metagenome</name>
    <dbReference type="NCBI Taxonomy" id="408172"/>
    <lineage>
        <taxon>unclassified sequences</taxon>
        <taxon>metagenomes</taxon>
        <taxon>ecological metagenomes</taxon>
    </lineage>
</organism>
<proteinExistence type="predicted"/>